<evidence type="ECO:0000313" key="2">
    <source>
        <dbReference type="Proteomes" id="UP001529510"/>
    </source>
</evidence>
<dbReference type="AlphaFoldDB" id="A0ABD0RAL7"/>
<keyword evidence="2" id="KW-1185">Reference proteome</keyword>
<protein>
    <submittedName>
        <fullName evidence="1">Uncharacterized protein</fullName>
    </submittedName>
</protein>
<feature type="non-terminal residue" evidence="1">
    <location>
        <position position="94"/>
    </location>
</feature>
<comment type="caution">
    <text evidence="1">The sequence shown here is derived from an EMBL/GenBank/DDBJ whole genome shotgun (WGS) entry which is preliminary data.</text>
</comment>
<accession>A0ABD0RAL7</accession>
<dbReference type="Proteomes" id="UP001529510">
    <property type="component" value="Unassembled WGS sequence"/>
</dbReference>
<name>A0ABD0RAL7_CIRMR</name>
<evidence type="ECO:0000313" key="1">
    <source>
        <dbReference type="EMBL" id="KAL0195542.1"/>
    </source>
</evidence>
<sequence>LSSPLLQQQFFSTIFIQTDIHIQEGALFCDSLCDGGPLIWGQEARLAECERMLVAIDLALHLNDSSGTLQAVVSCYGLLTPLIFNQIPSKPVIE</sequence>
<gene>
    <name evidence="1" type="ORF">M9458_009114</name>
</gene>
<dbReference type="EMBL" id="JAMKFB020000004">
    <property type="protein sequence ID" value="KAL0195542.1"/>
    <property type="molecule type" value="Genomic_DNA"/>
</dbReference>
<proteinExistence type="predicted"/>
<feature type="non-terminal residue" evidence="1">
    <location>
        <position position="1"/>
    </location>
</feature>
<dbReference type="PANTHER" id="PTHR33487:SF1">
    <property type="entry name" value="CILIA- AND FLAGELLA-ASSOCIATED PROTEIN 54"/>
    <property type="match status" value="1"/>
</dbReference>
<reference evidence="1 2" key="1">
    <citation type="submission" date="2024-05" db="EMBL/GenBank/DDBJ databases">
        <title>Genome sequencing and assembly of Indian major carp, Cirrhinus mrigala (Hamilton, 1822).</title>
        <authorList>
            <person name="Mohindra V."/>
            <person name="Chowdhury L.M."/>
            <person name="Lal K."/>
            <person name="Jena J.K."/>
        </authorList>
    </citation>
    <scope>NUCLEOTIDE SEQUENCE [LARGE SCALE GENOMIC DNA]</scope>
    <source>
        <strain evidence="1">CM1030</strain>
        <tissue evidence="1">Blood</tissue>
    </source>
</reference>
<organism evidence="1 2">
    <name type="scientific">Cirrhinus mrigala</name>
    <name type="common">Mrigala</name>
    <dbReference type="NCBI Taxonomy" id="683832"/>
    <lineage>
        <taxon>Eukaryota</taxon>
        <taxon>Metazoa</taxon>
        <taxon>Chordata</taxon>
        <taxon>Craniata</taxon>
        <taxon>Vertebrata</taxon>
        <taxon>Euteleostomi</taxon>
        <taxon>Actinopterygii</taxon>
        <taxon>Neopterygii</taxon>
        <taxon>Teleostei</taxon>
        <taxon>Ostariophysi</taxon>
        <taxon>Cypriniformes</taxon>
        <taxon>Cyprinidae</taxon>
        <taxon>Labeoninae</taxon>
        <taxon>Labeonini</taxon>
        <taxon>Cirrhinus</taxon>
    </lineage>
</organism>
<dbReference type="PANTHER" id="PTHR33487">
    <property type="entry name" value="CILIA- AND FLAGELLA-ASSOCIATED PROTEIN 54"/>
    <property type="match status" value="1"/>
</dbReference>